<comment type="caution">
    <text evidence="1">The sequence shown here is derived from an EMBL/GenBank/DDBJ whole genome shotgun (WGS) entry which is preliminary data.</text>
</comment>
<sequence>MKILQILRSKLKFWELETLILITASYKKQRVLGDKNEKEIHANLYTQAVIFRKEIECLIQFIDFLKKMLVELINGELDIDEYDEDGRTIYDNIIYFFLEDTFSPIKHNEGLVEYIETRYKMDSIQNAGIKQTFPMLNISNEDESSQITQHDIFSQSTEDDLLRIETLNQLEYFRTTMEVAYEMFKAQNSPLEILDFLKEEGIIEA</sequence>
<accession>A0A917DT44</accession>
<reference evidence="1" key="2">
    <citation type="submission" date="2020-09" db="EMBL/GenBank/DDBJ databases">
        <authorList>
            <person name="Sun Q."/>
            <person name="Zhou Y."/>
        </authorList>
    </citation>
    <scope>NUCLEOTIDE SEQUENCE</scope>
    <source>
        <strain evidence="1">CGMCC 1.15958</strain>
    </source>
</reference>
<organism evidence="1 2">
    <name type="scientific">Emticicia aquatilis</name>
    <dbReference type="NCBI Taxonomy" id="1537369"/>
    <lineage>
        <taxon>Bacteria</taxon>
        <taxon>Pseudomonadati</taxon>
        <taxon>Bacteroidota</taxon>
        <taxon>Cytophagia</taxon>
        <taxon>Cytophagales</taxon>
        <taxon>Leadbetterellaceae</taxon>
        <taxon>Emticicia</taxon>
    </lineage>
</organism>
<dbReference type="RefSeq" id="WP_188767930.1">
    <property type="nucleotide sequence ID" value="NZ_BMKK01000007.1"/>
</dbReference>
<dbReference type="Proteomes" id="UP000609064">
    <property type="component" value="Unassembled WGS sequence"/>
</dbReference>
<dbReference type="AlphaFoldDB" id="A0A917DT44"/>
<evidence type="ECO:0000313" key="2">
    <source>
        <dbReference type="Proteomes" id="UP000609064"/>
    </source>
</evidence>
<keyword evidence="2" id="KW-1185">Reference proteome</keyword>
<evidence type="ECO:0000313" key="1">
    <source>
        <dbReference type="EMBL" id="GGD68553.1"/>
    </source>
</evidence>
<proteinExistence type="predicted"/>
<reference evidence="1" key="1">
    <citation type="journal article" date="2014" name="Int. J. Syst. Evol. Microbiol.">
        <title>Complete genome sequence of Corynebacterium casei LMG S-19264T (=DSM 44701T), isolated from a smear-ripened cheese.</title>
        <authorList>
            <consortium name="US DOE Joint Genome Institute (JGI-PGF)"/>
            <person name="Walter F."/>
            <person name="Albersmeier A."/>
            <person name="Kalinowski J."/>
            <person name="Ruckert C."/>
        </authorList>
    </citation>
    <scope>NUCLEOTIDE SEQUENCE</scope>
    <source>
        <strain evidence="1">CGMCC 1.15958</strain>
    </source>
</reference>
<name>A0A917DT44_9BACT</name>
<dbReference type="EMBL" id="BMKK01000007">
    <property type="protein sequence ID" value="GGD68553.1"/>
    <property type="molecule type" value="Genomic_DNA"/>
</dbReference>
<protein>
    <submittedName>
        <fullName evidence="1">Uncharacterized protein</fullName>
    </submittedName>
</protein>
<gene>
    <name evidence="1" type="ORF">GCM10011514_35840</name>
</gene>